<reference evidence="1 2" key="1">
    <citation type="submission" date="2014-02" db="EMBL/GenBank/DDBJ databases">
        <title>The small core and large imbalanced accessory genome model reveals a collaborative survival strategy of Sorangium cellulosum strains in nature.</title>
        <authorList>
            <person name="Han K."/>
            <person name="Peng R."/>
            <person name="Blom J."/>
            <person name="Li Y.-Z."/>
        </authorList>
    </citation>
    <scope>NUCLEOTIDE SEQUENCE [LARGE SCALE GENOMIC DNA]</scope>
    <source>
        <strain evidence="1 2">So0008-312</strain>
    </source>
</reference>
<evidence type="ECO:0000313" key="1">
    <source>
        <dbReference type="EMBL" id="KYF68123.1"/>
    </source>
</evidence>
<dbReference type="OrthoDB" id="3201900at2"/>
<dbReference type="NCBIfam" id="NF033441">
    <property type="entry name" value="BREX_BrxC"/>
    <property type="match status" value="1"/>
</dbReference>
<evidence type="ECO:0008006" key="3">
    <source>
        <dbReference type="Google" id="ProtNLM"/>
    </source>
</evidence>
<name>A0A150QJL7_SORCE</name>
<dbReference type="AlphaFoldDB" id="A0A150QJL7"/>
<evidence type="ECO:0000313" key="2">
    <source>
        <dbReference type="Proteomes" id="UP000075260"/>
    </source>
</evidence>
<dbReference type="RefSeq" id="WP_061609317.1">
    <property type="nucleotide sequence ID" value="NZ_JEMA01000591.1"/>
</dbReference>
<sequence length="1208" mass="135899">MKIRDLFVANVTRDIPPVVYFHEQSPAKLQAEVSEYIITGGYRDNDPRARRVKSGIHEQFVHLLRGISHELAKKSGPELPASWISGFYGSGKSSFAKLLGLSLDGVVLPDGTPLGSALLQRDDSPRRDELVEAWHALAKHVKEPMAVVFDIGGVARDGEHVHSAVLRLVQARLGYCSKSNLVADFELRLERDGEWETFVQIAKKTLGKDWKAAKEEEQADDHFSHVLHVMKPDRYPDPTSWIDSRAGARTGAGTSVREVVEAIDAMAHNRAADNTLFIVVDEVSQYVHQDESRMLKLQSFVSELGQRLKGRVWLFATGQQKLEDQAESNNLGKLKDRFPTHLRVHLGTTNIRDVVHKRLLKKKPELEGTLRDLFQKHRGDLKLYGYGCEEITEEDFVEVYPMLPGHIDLLMQVTSNLRTRSTRVQGDDHAIRGLLQLLGELFREQKLADGEVGSLVTLDAIFEVQHSALDADVQTTLARIFNDPQVRDDALAQRVAKAVALLELIQEQTPTMPPLVAACLYGRLGEGNRVQAVTEALEKLRSLSLLAYSEKQGFKIQSSAGQEWQRERDDIGVTQEQISKIAQEALKNLVGSMQERLRWKGRPFPWTLWFSDGRHAHDVKLQDAREDSTVAVDFRFLGKKEERASSVWVPKSDQDQLRNRLVWVVGESGAIEDHARQLARSERMLERNRPRRESLRPEKLRLLAEEEARFDELEARVKAAVAEAFLEGSAYFRGQPLRPRDAGSAFGPALSSMATRLLPDLYPHFSEIAISPTELSQLLEKELTGPSTKFMDGGLGILSLDAGKYVASCAGLFPTRIAQEIAQHGGLSGQTLVATFVSPPYGYAPDLVKACCAGLLRGKKVRIRTEQGTDIKSHQDPGVRDLFKGDRDFRRAEFFPATEGDVTQKDRIAIRKLFEKYLQVDQDPEDEPIADTVFLHFPAYRERLRELERRFDALPGRPTLPQALQKLGRALEDCCRSRFVQQTVAEVKRNLDVLRDGLEQLGLRSSELTPGAIETVNQAARIRDHELSQLRPMEELSGIEDDAAVVVNHLSAELPWREASQLKPALDRIRARYIEVRRGLLNKQNAQAEAVRGRVKTRPGFAQLNADQAHRVLRPVAEVLVDTTPEAISPTLVEVRDRFASRIQPAEELANDRLDEELSKETDRQVVKVETHLRGREVASREQLRAVFSELEDRIGPLLDKGARVRIV</sequence>
<organism evidence="1 2">
    <name type="scientific">Sorangium cellulosum</name>
    <name type="common">Polyangium cellulosum</name>
    <dbReference type="NCBI Taxonomy" id="56"/>
    <lineage>
        <taxon>Bacteria</taxon>
        <taxon>Pseudomonadati</taxon>
        <taxon>Myxococcota</taxon>
        <taxon>Polyangia</taxon>
        <taxon>Polyangiales</taxon>
        <taxon>Polyangiaceae</taxon>
        <taxon>Sorangium</taxon>
    </lineage>
</organism>
<dbReference type="EMBL" id="JEMA01000591">
    <property type="protein sequence ID" value="KYF68123.1"/>
    <property type="molecule type" value="Genomic_DNA"/>
</dbReference>
<gene>
    <name evidence="1" type="ORF">BE15_38090</name>
</gene>
<comment type="caution">
    <text evidence="1">The sequence shown here is derived from an EMBL/GenBank/DDBJ whole genome shotgun (WGS) entry which is preliminary data.</text>
</comment>
<dbReference type="InterPro" id="IPR047679">
    <property type="entry name" value="BREX_BrxC"/>
</dbReference>
<accession>A0A150QJL7</accession>
<dbReference type="Proteomes" id="UP000075260">
    <property type="component" value="Unassembled WGS sequence"/>
</dbReference>
<proteinExistence type="predicted"/>
<protein>
    <recommendedName>
        <fullName evidence="3">BREX system P-loop protein BrxC</fullName>
    </recommendedName>
</protein>